<comment type="caution">
    <text evidence="1">The sequence shown here is derived from an EMBL/GenBank/DDBJ whole genome shotgun (WGS) entry which is preliminary data.</text>
</comment>
<sequence length="111" mass="13083">MKKLFIFILVALVIFNNIRSEIIFKSIDGSDFIIKVSELDWNIKHLYSSNGMVKYKFPIYWYSGNVAFFYKGNSELFNKEDINFCKIVLFIDNKGNVIFHEKHNGICLKPF</sequence>
<protein>
    <submittedName>
        <fullName evidence="1">Uncharacterized protein</fullName>
    </submittedName>
</protein>
<reference evidence="1" key="1">
    <citation type="submission" date="2016-03" db="EMBL/GenBank/DDBJ databases">
        <title>Co-evolution between Pasteurellaceae and their hosts.</title>
        <authorList>
            <person name="Hansen M.J."/>
            <person name="Bojesen A.M."/>
            <person name="Planet P."/>
        </authorList>
    </citation>
    <scope>NUCLEOTIDE SEQUENCE</scope>
    <source>
        <strain evidence="1">146/S8/89</strain>
    </source>
</reference>
<dbReference type="AlphaFoldDB" id="A0A9X4PEZ2"/>
<proteinExistence type="predicted"/>
<organism evidence="1 2">
    <name type="scientific">Volucribacter amazonae</name>
    <dbReference type="NCBI Taxonomy" id="256731"/>
    <lineage>
        <taxon>Bacteria</taxon>
        <taxon>Pseudomonadati</taxon>
        <taxon>Pseudomonadota</taxon>
        <taxon>Gammaproteobacteria</taxon>
        <taxon>Pasteurellales</taxon>
        <taxon>Pasteurellaceae</taxon>
        <taxon>Volucribacter</taxon>
    </lineage>
</organism>
<name>A0A9X4PEZ2_9PAST</name>
<evidence type="ECO:0000313" key="2">
    <source>
        <dbReference type="Proteomes" id="UP001155500"/>
    </source>
</evidence>
<dbReference type="RefSeq" id="WP_279573537.1">
    <property type="nucleotide sequence ID" value="NZ_LWID01000001.1"/>
</dbReference>
<dbReference type="Proteomes" id="UP001155500">
    <property type="component" value="Unassembled WGS sequence"/>
</dbReference>
<dbReference type="EMBL" id="LWID01000001">
    <property type="protein sequence ID" value="MDG6896181.1"/>
    <property type="molecule type" value="Genomic_DNA"/>
</dbReference>
<accession>A0A9X4PEZ2</accession>
<evidence type="ECO:0000313" key="1">
    <source>
        <dbReference type="EMBL" id="MDG6896181.1"/>
    </source>
</evidence>
<gene>
    <name evidence="1" type="ORF">A6A20_11285</name>
</gene>
<keyword evidence="2" id="KW-1185">Reference proteome</keyword>